<dbReference type="PANTHER" id="PTHR11647">
    <property type="entry name" value="HYDRANTOINASE/DIHYDROPYRIMIDINASE FAMILY MEMBER"/>
    <property type="match status" value="1"/>
</dbReference>
<dbReference type="EMBL" id="JAILXK010000001">
    <property type="protein sequence ID" value="MBY4636302.1"/>
    <property type="molecule type" value="Genomic_DNA"/>
</dbReference>
<reference evidence="3" key="1">
    <citation type="submission" date="2021-08" db="EMBL/GenBank/DDBJ databases">
        <title>Sphingopyxis panaciterrulae sp. nov., isolated from the surface water of the Yellow Sea.</title>
        <authorList>
            <person name="Gao Z."/>
            <person name="Zhang D."/>
            <person name="Zhang A."/>
        </authorList>
    </citation>
    <scope>NUCLEOTIDE SEQUENCE</scope>
    <source>
        <strain evidence="3">XHP0097</strain>
    </source>
</reference>
<dbReference type="Pfam" id="PF07969">
    <property type="entry name" value="Amidohydro_3"/>
    <property type="match status" value="1"/>
</dbReference>
<evidence type="ECO:0000259" key="2">
    <source>
        <dbReference type="Pfam" id="PF07969"/>
    </source>
</evidence>
<feature type="signal peptide" evidence="1">
    <location>
        <begin position="1"/>
        <end position="27"/>
    </location>
</feature>
<dbReference type="InterPro" id="IPR050378">
    <property type="entry name" value="Metallo-dep_Hydrolases_sf"/>
</dbReference>
<dbReference type="Gene3D" id="3.20.20.140">
    <property type="entry name" value="Metal-dependent hydrolases"/>
    <property type="match status" value="2"/>
</dbReference>
<keyword evidence="4" id="KW-1185">Reference proteome</keyword>
<feature type="domain" description="Amidohydrolase 3" evidence="2">
    <location>
        <begin position="78"/>
        <end position="518"/>
    </location>
</feature>
<evidence type="ECO:0000313" key="3">
    <source>
        <dbReference type="EMBL" id="MBY4636302.1"/>
    </source>
</evidence>
<name>A0ABS7MBW3_9SPHN</name>
<evidence type="ECO:0000256" key="1">
    <source>
        <dbReference type="SAM" id="SignalP"/>
    </source>
</evidence>
<dbReference type="SUPFAM" id="SSF51338">
    <property type="entry name" value="Composite domain of metallo-dependent hydrolases"/>
    <property type="match status" value="1"/>
</dbReference>
<dbReference type="SUPFAM" id="SSF51556">
    <property type="entry name" value="Metallo-dependent hydrolases"/>
    <property type="match status" value="1"/>
</dbReference>
<evidence type="ECO:0000313" key="4">
    <source>
        <dbReference type="Proteomes" id="UP001166571"/>
    </source>
</evidence>
<protein>
    <submittedName>
        <fullName evidence="3">Amidohydrolase family protein</fullName>
    </submittedName>
</protein>
<proteinExistence type="predicted"/>
<dbReference type="PANTHER" id="PTHR11647:SF1">
    <property type="entry name" value="COLLAPSIN RESPONSE MEDIATOR PROTEIN"/>
    <property type="match status" value="1"/>
</dbReference>
<comment type="caution">
    <text evidence="3">The sequence shown here is derived from an EMBL/GenBank/DDBJ whole genome shotgun (WGS) entry which is preliminary data.</text>
</comment>
<sequence>MPLPSALSSFRRTAALGAMAIMLSACATSAPTSAEVDLLIRGGTIYDGSDRAPFIGDVAIRGDTIVEVGDLRRLSAARVVDAQGMIVAPGLIDPHTHADGFLRSSDPAQRVNPAWLNQAVTTVVIGVDGAGTPDVASDARRIEASGVGTNFVSLIGFGAVRQRVLGQAARAPEPAELAAMQKLVARGMCEGAAGFSAGLFYAPQSFATTDEVVAVAREAAVRGGLYDTHQRDESSYTIGLLGSVREAIAIGRAAGMPVHFAHLKALGVDVHGQAGAVIAEIDAARRAGMQVTADQYPWLASGSSLDASLLPRWAVDGGAPALLARLDDDATHARIRDEMAENLRRRGGAASLLLIAQGFPWTGQTLAAVADGWGLDPRDAALRIIRHSLEAADEKQRGRGTAVASFNMAQADVDLLMQQPWMVTSSDGSDGHPRMYASFPEKYQRYVRDRKVVSLAAFIRQSTGRPADIYRLDRRGYLRPGYFADVAVIDPDGFAPRADYMNPRELSVGVRKLYVNGTLAVDDSRATGATAGRALLRPVPATGCPVVD</sequence>
<dbReference type="InterPro" id="IPR013108">
    <property type="entry name" value="Amidohydro_3"/>
</dbReference>
<organism evidence="3 4">
    <name type="scientific">Sphingopyxis jiangsuensis</name>
    <dbReference type="NCBI Taxonomy" id="2871171"/>
    <lineage>
        <taxon>Bacteria</taxon>
        <taxon>Pseudomonadati</taxon>
        <taxon>Pseudomonadota</taxon>
        <taxon>Alphaproteobacteria</taxon>
        <taxon>Sphingomonadales</taxon>
        <taxon>Sphingomonadaceae</taxon>
        <taxon>Sphingopyxis</taxon>
    </lineage>
</organism>
<accession>A0ABS7MBW3</accession>
<feature type="chain" id="PRO_5045404063" evidence="1">
    <location>
        <begin position="28"/>
        <end position="548"/>
    </location>
</feature>
<dbReference type="InterPro" id="IPR032466">
    <property type="entry name" value="Metal_Hydrolase"/>
</dbReference>
<dbReference type="Proteomes" id="UP001166571">
    <property type="component" value="Unassembled WGS sequence"/>
</dbReference>
<dbReference type="InterPro" id="IPR011059">
    <property type="entry name" value="Metal-dep_hydrolase_composite"/>
</dbReference>
<keyword evidence="1" id="KW-0732">Signal</keyword>
<dbReference type="RefSeq" id="WP_222135825.1">
    <property type="nucleotide sequence ID" value="NZ_JAILXK010000001.1"/>
</dbReference>
<gene>
    <name evidence="3" type="ORF">K5P26_03995</name>
</gene>